<evidence type="ECO:0000313" key="5">
    <source>
        <dbReference type="Proteomes" id="UP000758856"/>
    </source>
</evidence>
<protein>
    <submittedName>
        <fullName evidence="4">Ohr subfamily peroxiredoxin</fullName>
    </submittedName>
</protein>
<comment type="similarity">
    <text evidence="1">Belongs to the OsmC/Ohr family.</text>
</comment>
<proteinExistence type="inferred from homology"/>
<dbReference type="InterPro" id="IPR019953">
    <property type="entry name" value="OHR"/>
</dbReference>
<dbReference type="PANTHER" id="PTHR33797">
    <property type="entry name" value="ORGANIC HYDROPEROXIDE RESISTANCE PROTEIN-LIKE"/>
    <property type="match status" value="1"/>
</dbReference>
<dbReference type="SUPFAM" id="SSF82784">
    <property type="entry name" value="OsmC-like"/>
    <property type="match status" value="1"/>
</dbReference>
<dbReference type="Pfam" id="PF02566">
    <property type="entry name" value="OsmC"/>
    <property type="match status" value="1"/>
</dbReference>
<evidence type="ECO:0000313" key="4">
    <source>
        <dbReference type="EMBL" id="MBM7850788.1"/>
    </source>
</evidence>
<evidence type="ECO:0000313" key="6">
    <source>
        <dbReference type="Proteomes" id="UP001143400"/>
    </source>
</evidence>
<reference evidence="4 5" key="2">
    <citation type="submission" date="2021-01" db="EMBL/GenBank/DDBJ databases">
        <title>Genomic Encyclopedia of Type Strains, Phase IV (KMG-IV): sequencing the most valuable type-strain genomes for metagenomic binning, comparative biology and taxonomic classification.</title>
        <authorList>
            <person name="Goeker M."/>
        </authorList>
    </citation>
    <scope>NUCLEOTIDE SEQUENCE [LARGE SCALE GENOMIC DNA]</scope>
    <source>
        <strain evidence="4 5">DSM 6130</strain>
    </source>
</reference>
<reference evidence="3" key="3">
    <citation type="submission" date="2023-01" db="EMBL/GenBank/DDBJ databases">
        <authorList>
            <person name="Sun Q."/>
            <person name="Evtushenko L."/>
        </authorList>
    </citation>
    <scope>NUCLEOTIDE SEQUENCE</scope>
    <source>
        <strain evidence="3">VKM B-1606</strain>
    </source>
</reference>
<feature type="compositionally biased region" description="Polar residues" evidence="2">
    <location>
        <begin position="1"/>
        <end position="11"/>
    </location>
</feature>
<dbReference type="Proteomes" id="UP001143400">
    <property type="component" value="Unassembled WGS sequence"/>
</dbReference>
<keyword evidence="5" id="KW-1185">Reference proteome</keyword>
<dbReference type="Proteomes" id="UP000758856">
    <property type="component" value="Unassembled WGS sequence"/>
</dbReference>
<dbReference type="AlphaFoldDB" id="A0A9W6MSA6"/>
<organism evidence="3 6">
    <name type="scientific">Methylopila capsulata</name>
    <dbReference type="NCBI Taxonomy" id="61654"/>
    <lineage>
        <taxon>Bacteria</taxon>
        <taxon>Pseudomonadati</taxon>
        <taxon>Pseudomonadota</taxon>
        <taxon>Alphaproteobacteria</taxon>
        <taxon>Hyphomicrobiales</taxon>
        <taxon>Methylopilaceae</taxon>
        <taxon>Methylopila</taxon>
    </lineage>
</organism>
<sequence length="142" mass="14456">MKTIYSTQAQATGGGREGKSATLDGNLAVTLSTPKQMGGAGGEGTNPEQLFAVGYAACFLGAVRFVGGREKVAVPADASVTSTVGFGPRDDGKGFGIEVALEIALPGLEQAAAEDLVQKAHVVCPYSEATRGNLDVKLTVKV</sequence>
<gene>
    <name evidence="3" type="ORF">GCM10008170_21010</name>
    <name evidence="4" type="ORF">JOD31_001000</name>
</gene>
<dbReference type="NCBIfam" id="TIGR03561">
    <property type="entry name" value="organ_hyd_perox"/>
    <property type="match status" value="1"/>
</dbReference>
<dbReference type="PANTHER" id="PTHR33797:SF2">
    <property type="entry name" value="ORGANIC HYDROPEROXIDE RESISTANCE PROTEIN-LIKE"/>
    <property type="match status" value="1"/>
</dbReference>
<dbReference type="GO" id="GO:0006979">
    <property type="term" value="P:response to oxidative stress"/>
    <property type="evidence" value="ECO:0007669"/>
    <property type="project" value="InterPro"/>
</dbReference>
<dbReference type="InterPro" id="IPR003718">
    <property type="entry name" value="OsmC/Ohr_fam"/>
</dbReference>
<dbReference type="Gene3D" id="3.30.300.20">
    <property type="match status" value="1"/>
</dbReference>
<dbReference type="EMBL" id="JAFBCY010000001">
    <property type="protein sequence ID" value="MBM7850788.1"/>
    <property type="molecule type" value="Genomic_DNA"/>
</dbReference>
<evidence type="ECO:0000313" key="3">
    <source>
        <dbReference type="EMBL" id="GLK56082.1"/>
    </source>
</evidence>
<evidence type="ECO:0000256" key="2">
    <source>
        <dbReference type="SAM" id="MobiDB-lite"/>
    </source>
</evidence>
<dbReference type="InterPro" id="IPR015946">
    <property type="entry name" value="KH_dom-like_a/b"/>
</dbReference>
<dbReference type="EMBL" id="BSFF01000002">
    <property type="protein sequence ID" value="GLK56082.1"/>
    <property type="molecule type" value="Genomic_DNA"/>
</dbReference>
<reference evidence="3" key="1">
    <citation type="journal article" date="2014" name="Int. J. Syst. Evol. Microbiol.">
        <title>Complete genome sequence of Corynebacterium casei LMG S-19264T (=DSM 44701T), isolated from a smear-ripened cheese.</title>
        <authorList>
            <consortium name="US DOE Joint Genome Institute (JGI-PGF)"/>
            <person name="Walter F."/>
            <person name="Albersmeier A."/>
            <person name="Kalinowski J."/>
            <person name="Ruckert C."/>
        </authorList>
    </citation>
    <scope>NUCLEOTIDE SEQUENCE</scope>
    <source>
        <strain evidence="3">VKM B-1606</strain>
    </source>
</reference>
<feature type="region of interest" description="Disordered" evidence="2">
    <location>
        <begin position="1"/>
        <end position="22"/>
    </location>
</feature>
<accession>A0A9W6MSA6</accession>
<name>A0A9W6MSA6_9HYPH</name>
<dbReference type="InterPro" id="IPR036102">
    <property type="entry name" value="OsmC/Ohrsf"/>
</dbReference>
<evidence type="ECO:0000256" key="1">
    <source>
        <dbReference type="ARBA" id="ARBA00007378"/>
    </source>
</evidence>
<dbReference type="Gene3D" id="2.20.25.10">
    <property type="match status" value="1"/>
</dbReference>
<comment type="caution">
    <text evidence="3">The sequence shown here is derived from an EMBL/GenBank/DDBJ whole genome shotgun (WGS) entry which is preliminary data.</text>
</comment>
<dbReference type="RefSeq" id="WP_020184293.1">
    <property type="nucleotide sequence ID" value="NZ_BSFF01000002.1"/>
</dbReference>